<gene>
    <name evidence="1" type="ORF">RRF57_002692</name>
</gene>
<evidence type="ECO:0000313" key="1">
    <source>
        <dbReference type="EMBL" id="KAK5626977.1"/>
    </source>
</evidence>
<proteinExistence type="predicted"/>
<dbReference type="EMBL" id="JAWHQM010000004">
    <property type="protein sequence ID" value="KAK5626977.1"/>
    <property type="molecule type" value="Genomic_DNA"/>
</dbReference>
<comment type="caution">
    <text evidence="1">The sequence shown here is derived from an EMBL/GenBank/DDBJ whole genome shotgun (WGS) entry which is preliminary data.</text>
</comment>
<name>A0AAN7Z2P8_9PEZI</name>
<organism evidence="1 2">
    <name type="scientific">Xylaria bambusicola</name>
    <dbReference type="NCBI Taxonomy" id="326684"/>
    <lineage>
        <taxon>Eukaryota</taxon>
        <taxon>Fungi</taxon>
        <taxon>Dikarya</taxon>
        <taxon>Ascomycota</taxon>
        <taxon>Pezizomycotina</taxon>
        <taxon>Sordariomycetes</taxon>
        <taxon>Xylariomycetidae</taxon>
        <taxon>Xylariales</taxon>
        <taxon>Xylariaceae</taxon>
        <taxon>Xylaria</taxon>
    </lineage>
</organism>
<dbReference type="Proteomes" id="UP001305414">
    <property type="component" value="Unassembled WGS sequence"/>
</dbReference>
<reference evidence="1 2" key="1">
    <citation type="submission" date="2023-10" db="EMBL/GenBank/DDBJ databases">
        <title>Draft genome sequence of Xylaria bambusicola isolate GMP-LS, the root and basal stem rot pathogen of sugarcane in Indonesia.</title>
        <authorList>
            <person name="Selvaraj P."/>
            <person name="Muralishankar V."/>
            <person name="Muruganantham S."/>
            <person name="Sp S."/>
            <person name="Haryani S."/>
            <person name="Lau K.J.X."/>
            <person name="Naqvi N.I."/>
        </authorList>
    </citation>
    <scope>NUCLEOTIDE SEQUENCE [LARGE SCALE GENOMIC DNA]</scope>
    <source>
        <strain evidence="1">GMP-LS</strain>
    </source>
</reference>
<evidence type="ECO:0000313" key="2">
    <source>
        <dbReference type="Proteomes" id="UP001305414"/>
    </source>
</evidence>
<sequence length="101" mass="11393">MPNRNRNRNQIEPDQPITFPACLNGMRNDDDNDDMGMWSGGTLMQGISALRVSMQYESLDVVMCRKTRAEWKETNAKKKSTGLPLLNMMKASGIKLSGRTK</sequence>
<keyword evidence="2" id="KW-1185">Reference proteome</keyword>
<protein>
    <submittedName>
        <fullName evidence="1">Uncharacterized protein</fullName>
    </submittedName>
</protein>
<dbReference type="AlphaFoldDB" id="A0AAN7Z2P8"/>
<accession>A0AAN7Z2P8</accession>